<keyword evidence="2" id="KW-0238">DNA-binding</keyword>
<dbReference type="SUPFAM" id="SSF46785">
    <property type="entry name" value="Winged helix' DNA-binding domain"/>
    <property type="match status" value="1"/>
</dbReference>
<evidence type="ECO:0000256" key="4">
    <source>
        <dbReference type="SAM" id="Phobius"/>
    </source>
</evidence>
<feature type="transmembrane region" description="Helical" evidence="4">
    <location>
        <begin position="15"/>
        <end position="36"/>
    </location>
</feature>
<dbReference type="Proteomes" id="UP000217431">
    <property type="component" value="Chromosome II"/>
</dbReference>
<reference evidence="6 7" key="1">
    <citation type="journal article" date="2016" name="DNA Res.">
        <title>The complete genome sequencing of Prevotella intermedia strain OMA14 and a subsequent fine-scale, intra-species genomic comparison reveal an unusual amplification of conjugative and mobile transposons and identify a novel Prevotella-lineage-specific repeat.</title>
        <authorList>
            <person name="Naito M."/>
            <person name="Ogura Y."/>
            <person name="Itoh T."/>
            <person name="Shoji M."/>
            <person name="Okamoto M."/>
            <person name="Hayashi T."/>
            <person name="Nakayama K."/>
        </authorList>
    </citation>
    <scope>NUCLEOTIDE SEQUENCE [LARGE SCALE GENOMIC DNA]</scope>
    <source>
        <strain evidence="6 7">OMA14</strain>
    </source>
</reference>
<keyword evidence="3" id="KW-0804">Transcription</keyword>
<organism evidence="6 7">
    <name type="scientific">Prevotella intermedia</name>
    <dbReference type="NCBI Taxonomy" id="28131"/>
    <lineage>
        <taxon>Bacteria</taxon>
        <taxon>Pseudomonadati</taxon>
        <taxon>Bacteroidota</taxon>
        <taxon>Bacteroidia</taxon>
        <taxon>Bacteroidales</taxon>
        <taxon>Prevotellaceae</taxon>
        <taxon>Prevotella</taxon>
    </lineage>
</organism>
<proteinExistence type="predicted"/>
<evidence type="ECO:0000256" key="3">
    <source>
        <dbReference type="ARBA" id="ARBA00023163"/>
    </source>
</evidence>
<dbReference type="AlphaFoldDB" id="A0A0S3UNS9"/>
<name>A0A0S3UNS9_PREIN</name>
<dbReference type="GO" id="GO:0003677">
    <property type="term" value="F:DNA binding"/>
    <property type="evidence" value="ECO:0007669"/>
    <property type="project" value="UniProtKB-KW"/>
</dbReference>
<evidence type="ECO:0000256" key="2">
    <source>
        <dbReference type="ARBA" id="ARBA00023125"/>
    </source>
</evidence>
<dbReference type="InterPro" id="IPR036390">
    <property type="entry name" value="WH_DNA-bd_sf"/>
</dbReference>
<dbReference type="PROSITE" id="PS51118">
    <property type="entry name" value="HTH_HXLR"/>
    <property type="match status" value="1"/>
</dbReference>
<feature type="domain" description="HTH hxlR-type" evidence="5">
    <location>
        <begin position="49"/>
        <end position="150"/>
    </location>
</feature>
<keyword evidence="1" id="KW-0805">Transcription regulation</keyword>
<dbReference type="PANTHER" id="PTHR33204">
    <property type="entry name" value="TRANSCRIPTIONAL REGULATOR, MARR FAMILY"/>
    <property type="match status" value="1"/>
</dbReference>
<sequence>MCKTRHLPILSLTNINKLACVSCLFFATFVNIRLTIMVKKDINPSYLACPIRQVISRFGDKWSMLVLYTLHASEAGVLRFSELHHNMADCSQKMLSATLKNLEQTNLIHREVYPVVPPRVEYSLTDTGKSLMPAIISLIDWAKLHFDDVVTKQII</sequence>
<evidence type="ECO:0000259" key="5">
    <source>
        <dbReference type="PROSITE" id="PS51118"/>
    </source>
</evidence>
<evidence type="ECO:0000313" key="7">
    <source>
        <dbReference type="Proteomes" id="UP000217431"/>
    </source>
</evidence>
<evidence type="ECO:0000313" key="6">
    <source>
        <dbReference type="EMBL" id="BAU19083.1"/>
    </source>
</evidence>
<dbReference type="Pfam" id="PF01638">
    <property type="entry name" value="HxlR"/>
    <property type="match status" value="1"/>
</dbReference>
<keyword evidence="4" id="KW-0472">Membrane</keyword>
<dbReference type="InterPro" id="IPR002577">
    <property type="entry name" value="HTH_HxlR"/>
</dbReference>
<dbReference type="Gene3D" id="1.10.10.10">
    <property type="entry name" value="Winged helix-like DNA-binding domain superfamily/Winged helix DNA-binding domain"/>
    <property type="match status" value="1"/>
</dbReference>
<evidence type="ECO:0000256" key="1">
    <source>
        <dbReference type="ARBA" id="ARBA00023015"/>
    </source>
</evidence>
<gene>
    <name evidence="6" type="ORF">PIOMA14_II_0579</name>
</gene>
<dbReference type="EMBL" id="AP014598">
    <property type="protein sequence ID" value="BAU19083.1"/>
    <property type="molecule type" value="Genomic_DNA"/>
</dbReference>
<dbReference type="InterPro" id="IPR036388">
    <property type="entry name" value="WH-like_DNA-bd_sf"/>
</dbReference>
<keyword evidence="4" id="KW-1133">Transmembrane helix</keyword>
<keyword evidence="4" id="KW-0812">Transmembrane</keyword>
<protein>
    <submittedName>
        <fullName evidence="6">Probable transcriptional regulator</fullName>
    </submittedName>
</protein>
<dbReference type="PANTHER" id="PTHR33204:SF39">
    <property type="entry name" value="TRANSCRIPTIONAL REGULATORY PROTEIN"/>
    <property type="match status" value="1"/>
</dbReference>
<accession>A0A0S3UNS9</accession>